<dbReference type="AlphaFoldDB" id="F8FEA0"/>
<dbReference type="EMBL" id="CP002869">
    <property type="protein sequence ID" value="AEI43859.1"/>
    <property type="molecule type" value="Genomic_DNA"/>
</dbReference>
<dbReference type="KEGG" id="pms:KNP414_05335"/>
<evidence type="ECO:0000313" key="2">
    <source>
        <dbReference type="Proteomes" id="UP000006620"/>
    </source>
</evidence>
<dbReference type="Proteomes" id="UP000006620">
    <property type="component" value="Chromosome"/>
</dbReference>
<sequence>MFADGRLHDILIEASSNFFVDFILCPCSWLCYRFPSFLYSLDIAGVK</sequence>
<protein>
    <submittedName>
        <fullName evidence="1">Uncharacterized protein</fullName>
    </submittedName>
</protein>
<organism evidence="1 2">
    <name type="scientific">Paenibacillus mucilaginosus (strain KNP414)</name>
    <dbReference type="NCBI Taxonomy" id="1036673"/>
    <lineage>
        <taxon>Bacteria</taxon>
        <taxon>Bacillati</taxon>
        <taxon>Bacillota</taxon>
        <taxon>Bacilli</taxon>
        <taxon>Bacillales</taxon>
        <taxon>Paenibacillaceae</taxon>
        <taxon>Paenibacillus</taxon>
    </lineage>
</organism>
<gene>
    <name evidence="1" type="ordered locus">KNP414_05335</name>
</gene>
<reference evidence="1 2" key="2">
    <citation type="journal article" date="2013" name="Genome Announc.">
        <title>Genome Sequence of Growth-Improving Paenibacillus mucilaginosus Strain KNP414.</title>
        <authorList>
            <person name="Lu J.J."/>
            <person name="Wang J.F."/>
            <person name="Hu X.F."/>
        </authorList>
    </citation>
    <scope>NUCLEOTIDE SEQUENCE [LARGE SCALE GENOMIC DNA]</scope>
    <source>
        <strain evidence="1 2">KNP414</strain>
    </source>
</reference>
<dbReference type="HOGENOM" id="CLU_3171064_0_0_9"/>
<accession>F8FEA0</accession>
<proteinExistence type="predicted"/>
<reference evidence="2" key="1">
    <citation type="submission" date="2011-06" db="EMBL/GenBank/DDBJ databases">
        <title>Complete genome sequence of Paenibacillus mucilaginosus KNP414.</title>
        <authorList>
            <person name="Wang J."/>
            <person name="Hu S."/>
            <person name="Hu X."/>
            <person name="Zhang B."/>
            <person name="Dong D."/>
            <person name="Zhang S."/>
            <person name="Zhao K."/>
            <person name="Wu D."/>
        </authorList>
    </citation>
    <scope>NUCLEOTIDE SEQUENCE [LARGE SCALE GENOMIC DNA]</scope>
    <source>
        <strain evidence="2">KNP414</strain>
    </source>
</reference>
<name>F8FEA0_PAEMK</name>
<evidence type="ECO:0000313" key="1">
    <source>
        <dbReference type="EMBL" id="AEI43859.1"/>
    </source>
</evidence>